<gene>
    <name evidence="2" type="ORF">METZ01_LOCUS503568</name>
</gene>
<protein>
    <recommendedName>
        <fullName evidence="1">HTH arsR-type domain-containing protein</fullName>
    </recommendedName>
</protein>
<reference evidence="2" key="1">
    <citation type="submission" date="2018-05" db="EMBL/GenBank/DDBJ databases">
        <authorList>
            <person name="Lanie J.A."/>
            <person name="Ng W.-L."/>
            <person name="Kazmierczak K.M."/>
            <person name="Andrzejewski T.M."/>
            <person name="Davidsen T.M."/>
            <person name="Wayne K.J."/>
            <person name="Tettelin H."/>
            <person name="Glass J.I."/>
            <person name="Rusch D."/>
            <person name="Podicherti R."/>
            <person name="Tsui H.-C.T."/>
            <person name="Winkler M.E."/>
        </authorList>
    </citation>
    <scope>NUCLEOTIDE SEQUENCE</scope>
</reference>
<dbReference type="AlphaFoldDB" id="A0A383E2B4"/>
<dbReference type="InterPro" id="IPR036390">
    <property type="entry name" value="WH_DNA-bd_sf"/>
</dbReference>
<dbReference type="InterPro" id="IPR001845">
    <property type="entry name" value="HTH_ArsR_DNA-bd_dom"/>
</dbReference>
<dbReference type="Gene3D" id="1.10.10.10">
    <property type="entry name" value="Winged helix-like DNA-binding domain superfamily/Winged helix DNA-binding domain"/>
    <property type="match status" value="1"/>
</dbReference>
<name>A0A383E2B4_9ZZZZ</name>
<dbReference type="SUPFAM" id="SSF46785">
    <property type="entry name" value="Winged helix' DNA-binding domain"/>
    <property type="match status" value="1"/>
</dbReference>
<evidence type="ECO:0000259" key="1">
    <source>
        <dbReference type="Pfam" id="PF01022"/>
    </source>
</evidence>
<dbReference type="GO" id="GO:0003700">
    <property type="term" value="F:DNA-binding transcription factor activity"/>
    <property type="evidence" value="ECO:0007669"/>
    <property type="project" value="InterPro"/>
</dbReference>
<evidence type="ECO:0000313" key="2">
    <source>
        <dbReference type="EMBL" id="SVE50714.1"/>
    </source>
</evidence>
<accession>A0A383E2B4</accession>
<feature type="domain" description="HTH arsR-type" evidence="1">
    <location>
        <begin position="26"/>
        <end position="68"/>
    </location>
</feature>
<dbReference type="InterPro" id="IPR011991">
    <property type="entry name" value="ArsR-like_HTH"/>
</dbReference>
<dbReference type="Pfam" id="PF01022">
    <property type="entry name" value="HTH_5"/>
    <property type="match status" value="1"/>
</dbReference>
<proteinExistence type="predicted"/>
<dbReference type="CDD" id="cd00090">
    <property type="entry name" value="HTH_ARSR"/>
    <property type="match status" value="1"/>
</dbReference>
<feature type="non-terminal residue" evidence="2">
    <location>
        <position position="185"/>
    </location>
</feature>
<dbReference type="InterPro" id="IPR036388">
    <property type="entry name" value="WH-like_DNA-bd_sf"/>
</dbReference>
<organism evidence="2">
    <name type="scientific">marine metagenome</name>
    <dbReference type="NCBI Taxonomy" id="408172"/>
    <lineage>
        <taxon>unclassified sequences</taxon>
        <taxon>metagenomes</taxon>
        <taxon>ecological metagenomes</taxon>
    </lineage>
</organism>
<dbReference type="EMBL" id="UINC01222089">
    <property type="protein sequence ID" value="SVE50714.1"/>
    <property type="molecule type" value="Genomic_DNA"/>
</dbReference>
<sequence length="185" mass="20554">MVDEVSPEEGQQTPAPLPVKRIRSAVRRRILERLSEGRATVTQIATSTDLRLPHTSAELKRLRREELVFSDEETGSRGACLALTARGWGTLRADEIARIQDLTAETPPSGALGKLISVTGNHLLLAFVRRPKDGPIALPNRPLDVTHPSSADDVWTWIEPRERKPRWMSSVTHLPVPPPHEMDSS</sequence>